<organism evidence="3 4">
    <name type="scientific">Sphingomonas oleivorans</name>
    <dbReference type="NCBI Taxonomy" id="1735121"/>
    <lineage>
        <taxon>Bacteria</taxon>
        <taxon>Pseudomonadati</taxon>
        <taxon>Pseudomonadota</taxon>
        <taxon>Alphaproteobacteria</taxon>
        <taxon>Sphingomonadales</taxon>
        <taxon>Sphingomonadaceae</taxon>
        <taxon>Sphingomonas</taxon>
    </lineage>
</organism>
<evidence type="ECO:0008006" key="5">
    <source>
        <dbReference type="Google" id="ProtNLM"/>
    </source>
</evidence>
<proteinExistence type="predicted"/>
<gene>
    <name evidence="3" type="ORF">CLG96_07480</name>
</gene>
<name>A0A2T5G081_9SPHN</name>
<feature type="compositionally biased region" description="Basic and acidic residues" evidence="1">
    <location>
        <begin position="27"/>
        <end position="40"/>
    </location>
</feature>
<keyword evidence="2" id="KW-0732">Signal</keyword>
<evidence type="ECO:0000313" key="4">
    <source>
        <dbReference type="Proteomes" id="UP000244162"/>
    </source>
</evidence>
<evidence type="ECO:0000313" key="3">
    <source>
        <dbReference type="EMBL" id="PTQ12362.1"/>
    </source>
</evidence>
<keyword evidence="4" id="KW-1185">Reference proteome</keyword>
<reference evidence="3 4" key="1">
    <citation type="submission" date="2017-09" db="EMBL/GenBank/DDBJ databases">
        <title>Sphingomonas panjinensis sp.nov., isolated from oil-contaminated soil.</title>
        <authorList>
            <person name="Wang L."/>
            <person name="Chen L."/>
        </authorList>
    </citation>
    <scope>NUCLEOTIDE SEQUENCE [LARGE SCALE GENOMIC DNA]</scope>
    <source>
        <strain evidence="3 4">FW-11</strain>
    </source>
</reference>
<sequence>MKSMAPALALLLASGIASAQMAAPKYPPDRTAEAGRKIERSNPYSEEQARSLLMREGYGDVSSLVKNESGIWEGTARKDGETVNVAVDYQGKVLRKNK</sequence>
<evidence type="ECO:0000256" key="2">
    <source>
        <dbReference type="SAM" id="SignalP"/>
    </source>
</evidence>
<dbReference type="Proteomes" id="UP000244162">
    <property type="component" value="Unassembled WGS sequence"/>
</dbReference>
<feature type="region of interest" description="Disordered" evidence="1">
    <location>
        <begin position="20"/>
        <end position="46"/>
    </location>
</feature>
<protein>
    <recommendedName>
        <fullName evidence="5">PepSY domain-containing protein</fullName>
    </recommendedName>
</protein>
<comment type="caution">
    <text evidence="3">The sequence shown here is derived from an EMBL/GenBank/DDBJ whole genome shotgun (WGS) entry which is preliminary data.</text>
</comment>
<dbReference type="AlphaFoldDB" id="A0A2T5G081"/>
<accession>A0A2T5G081</accession>
<evidence type="ECO:0000256" key="1">
    <source>
        <dbReference type="SAM" id="MobiDB-lite"/>
    </source>
</evidence>
<feature type="chain" id="PRO_5015480636" description="PepSY domain-containing protein" evidence="2">
    <location>
        <begin position="20"/>
        <end position="98"/>
    </location>
</feature>
<feature type="signal peptide" evidence="2">
    <location>
        <begin position="1"/>
        <end position="19"/>
    </location>
</feature>
<dbReference type="EMBL" id="NWBU01000005">
    <property type="protein sequence ID" value="PTQ12362.1"/>
    <property type="molecule type" value="Genomic_DNA"/>
</dbReference>